<evidence type="ECO:0000313" key="1">
    <source>
        <dbReference type="EMBL" id="SFJ06282.1"/>
    </source>
</evidence>
<dbReference type="AlphaFoldDB" id="A0A1I3NAN9"/>
<dbReference type="SUPFAM" id="SSF49464">
    <property type="entry name" value="Carboxypeptidase regulatory domain-like"/>
    <property type="match status" value="1"/>
</dbReference>
<reference evidence="2" key="1">
    <citation type="submission" date="2016-10" db="EMBL/GenBank/DDBJ databases">
        <authorList>
            <person name="Varghese N."/>
            <person name="Submissions S."/>
        </authorList>
    </citation>
    <scope>NUCLEOTIDE SEQUENCE [LARGE SCALE GENOMIC DNA]</scope>
    <source>
        <strain evidence="2">DSM 28881</strain>
    </source>
</reference>
<dbReference type="InterPro" id="IPR008969">
    <property type="entry name" value="CarboxyPept-like_regulatory"/>
</dbReference>
<gene>
    <name evidence="1" type="ORF">SAMN05443431_10481</name>
</gene>
<sequence length="220" mass="24162">MQNQINLDITTPCSENFNQFSPTPKGGFCDSCTKEVIDFTTMNANQIETFFDKKDTQNTCGRFKSTQLKSYPVKPTKSKFSLISAIGLACFALFSFSTVKAQDQITKNTSTNNKINQTQNLSITGNITDGNGLPLPAVNVVLQGTAFGCVSDFDGNFVFPQKVKRGDVLIFSYVGYKSKKVTVQNTNATTNMVLNVSLNDDSYILMGKVAVKEVYSSKKD</sequence>
<dbReference type="STRING" id="1144750.SAMN05443431_10481"/>
<dbReference type="EMBL" id="FORM01000004">
    <property type="protein sequence ID" value="SFJ06282.1"/>
    <property type="molecule type" value="Genomic_DNA"/>
</dbReference>
<evidence type="ECO:0000313" key="2">
    <source>
        <dbReference type="Proteomes" id="UP000199559"/>
    </source>
</evidence>
<accession>A0A1I3NAN9</accession>
<dbReference type="Proteomes" id="UP000199559">
    <property type="component" value="Unassembled WGS sequence"/>
</dbReference>
<proteinExistence type="predicted"/>
<name>A0A1I3NAN9_9FLAO</name>
<keyword evidence="2" id="KW-1185">Reference proteome</keyword>
<dbReference type="Pfam" id="PF13715">
    <property type="entry name" value="CarbopepD_reg_2"/>
    <property type="match status" value="1"/>
</dbReference>
<protein>
    <submittedName>
        <fullName evidence="1">CarboxypepD_reg-like domain-containing protein</fullName>
    </submittedName>
</protein>
<dbReference type="RefSeq" id="WP_090839128.1">
    <property type="nucleotide sequence ID" value="NZ_FORM01000004.1"/>
</dbReference>
<organism evidence="1 2">
    <name type="scientific">Olleya namhaensis</name>
    <dbReference type="NCBI Taxonomy" id="1144750"/>
    <lineage>
        <taxon>Bacteria</taxon>
        <taxon>Pseudomonadati</taxon>
        <taxon>Bacteroidota</taxon>
        <taxon>Flavobacteriia</taxon>
        <taxon>Flavobacteriales</taxon>
        <taxon>Flavobacteriaceae</taxon>
    </lineage>
</organism>
<dbReference type="Gene3D" id="2.60.40.1120">
    <property type="entry name" value="Carboxypeptidase-like, regulatory domain"/>
    <property type="match status" value="1"/>
</dbReference>